<sequence>MQRFVSARILSMVVGGTALALTLNALPAAADSGAGKTGWFAKIDKNGDGVIDHSEFDASRQSIFASIDTNADKQISADEWKAAQEKMHQRMHDAMAKKSEQNSAADKTAADKTTGDQTADANGDKMQQRQERSAERSQKWFERMDANKDGQISASEWQAVSDQRFARLDTDKNGKVSPDEMKARWQHKPASTDGTKQTEPTQQ</sequence>
<gene>
    <name evidence="4" type="ORF">SMD27_06370</name>
</gene>
<organism evidence="4 5">
    <name type="scientific">Dongia soli</name>
    <dbReference type="NCBI Taxonomy" id="600628"/>
    <lineage>
        <taxon>Bacteria</taxon>
        <taxon>Pseudomonadati</taxon>
        <taxon>Pseudomonadota</taxon>
        <taxon>Alphaproteobacteria</taxon>
        <taxon>Rhodospirillales</taxon>
        <taxon>Dongiaceae</taxon>
        <taxon>Dongia</taxon>
    </lineage>
</organism>
<reference evidence="4 5" key="1">
    <citation type="journal article" date="2016" name="Antonie Van Leeuwenhoek">
        <title>Dongia soli sp. nov., isolated from soil from Dokdo, Korea.</title>
        <authorList>
            <person name="Kim D.U."/>
            <person name="Lee H."/>
            <person name="Kim H."/>
            <person name="Kim S.G."/>
            <person name="Ka J.O."/>
        </authorList>
    </citation>
    <scope>NUCLEOTIDE SEQUENCE [LARGE SCALE GENOMIC DNA]</scope>
    <source>
        <strain evidence="4 5">D78</strain>
    </source>
</reference>
<dbReference type="PROSITE" id="PS50222">
    <property type="entry name" value="EF_HAND_2"/>
    <property type="match status" value="2"/>
</dbReference>
<feature type="compositionally biased region" description="Basic and acidic residues" evidence="1">
    <location>
        <begin position="122"/>
        <end position="148"/>
    </location>
</feature>
<name>A0ABU5E9K7_9PROT</name>
<feature type="domain" description="EF-hand" evidence="3">
    <location>
        <begin position="132"/>
        <end position="167"/>
    </location>
</feature>
<comment type="caution">
    <text evidence="4">The sequence shown here is derived from an EMBL/GenBank/DDBJ whole genome shotgun (WGS) entry which is preliminary data.</text>
</comment>
<dbReference type="InterPro" id="IPR018247">
    <property type="entry name" value="EF_Hand_1_Ca_BS"/>
</dbReference>
<keyword evidence="2" id="KW-0732">Signal</keyword>
<dbReference type="RefSeq" id="WP_320507482.1">
    <property type="nucleotide sequence ID" value="NZ_JAXCLW010000001.1"/>
</dbReference>
<dbReference type="Gene3D" id="1.10.238.10">
    <property type="entry name" value="EF-hand"/>
    <property type="match status" value="2"/>
</dbReference>
<dbReference type="SMART" id="SM00054">
    <property type="entry name" value="EFh"/>
    <property type="match status" value="3"/>
</dbReference>
<dbReference type="InterPro" id="IPR002048">
    <property type="entry name" value="EF_hand_dom"/>
</dbReference>
<dbReference type="PANTHER" id="PTHR10827:SF85">
    <property type="entry name" value="CALCIUM-BINDING PROTEIN"/>
    <property type="match status" value="1"/>
</dbReference>
<keyword evidence="5" id="KW-1185">Reference proteome</keyword>
<feature type="chain" id="PRO_5047023295" description="EF-hand domain-containing protein" evidence="2">
    <location>
        <begin position="21"/>
        <end position="203"/>
    </location>
</feature>
<dbReference type="Proteomes" id="UP001279642">
    <property type="component" value="Unassembled WGS sequence"/>
</dbReference>
<dbReference type="PROSITE" id="PS00018">
    <property type="entry name" value="EF_HAND_1"/>
    <property type="match status" value="3"/>
</dbReference>
<feature type="signal peptide" evidence="2">
    <location>
        <begin position="1"/>
        <end position="20"/>
    </location>
</feature>
<proteinExistence type="predicted"/>
<dbReference type="InterPro" id="IPR011992">
    <property type="entry name" value="EF-hand-dom_pair"/>
</dbReference>
<evidence type="ECO:0000313" key="5">
    <source>
        <dbReference type="Proteomes" id="UP001279642"/>
    </source>
</evidence>
<feature type="region of interest" description="Disordered" evidence="1">
    <location>
        <begin position="83"/>
        <end position="203"/>
    </location>
</feature>
<feature type="compositionally biased region" description="Polar residues" evidence="1">
    <location>
        <begin position="192"/>
        <end position="203"/>
    </location>
</feature>
<dbReference type="SUPFAM" id="SSF47473">
    <property type="entry name" value="EF-hand"/>
    <property type="match status" value="1"/>
</dbReference>
<evidence type="ECO:0000256" key="1">
    <source>
        <dbReference type="SAM" id="MobiDB-lite"/>
    </source>
</evidence>
<feature type="compositionally biased region" description="Basic and acidic residues" evidence="1">
    <location>
        <begin position="83"/>
        <end position="100"/>
    </location>
</feature>
<dbReference type="PANTHER" id="PTHR10827">
    <property type="entry name" value="RETICULOCALBIN"/>
    <property type="match status" value="1"/>
</dbReference>
<accession>A0ABU5E9K7</accession>
<evidence type="ECO:0000313" key="4">
    <source>
        <dbReference type="EMBL" id="MDY0882459.1"/>
    </source>
</evidence>
<protein>
    <recommendedName>
        <fullName evidence="3">EF-hand domain-containing protein</fullName>
    </recommendedName>
</protein>
<evidence type="ECO:0000256" key="2">
    <source>
        <dbReference type="SAM" id="SignalP"/>
    </source>
</evidence>
<dbReference type="Pfam" id="PF13202">
    <property type="entry name" value="EF-hand_5"/>
    <property type="match status" value="3"/>
</dbReference>
<feature type="compositionally biased region" description="Polar residues" evidence="1">
    <location>
        <begin position="150"/>
        <end position="161"/>
    </location>
</feature>
<dbReference type="EMBL" id="JAXCLW010000001">
    <property type="protein sequence ID" value="MDY0882459.1"/>
    <property type="molecule type" value="Genomic_DNA"/>
</dbReference>
<evidence type="ECO:0000259" key="3">
    <source>
        <dbReference type="PROSITE" id="PS50222"/>
    </source>
</evidence>
<feature type="compositionally biased region" description="Basic and acidic residues" evidence="1">
    <location>
        <begin position="164"/>
        <end position="183"/>
    </location>
</feature>
<feature type="domain" description="EF-hand" evidence="3">
    <location>
        <begin position="55"/>
        <end position="90"/>
    </location>
</feature>